<sequence>MRPRCGAHVTSPSSPSPRPRATPLRCKSATANST</sequence>
<dbReference type="AlphaFoldDB" id="A0A0A9BHU4"/>
<accession>A0A0A9BHU4</accession>
<reference evidence="2" key="2">
    <citation type="journal article" date="2015" name="Data Brief">
        <title>Shoot transcriptome of the giant reed, Arundo donax.</title>
        <authorList>
            <person name="Barrero R.A."/>
            <person name="Guerrero F.D."/>
            <person name="Moolhuijzen P."/>
            <person name="Goolsby J.A."/>
            <person name="Tidwell J."/>
            <person name="Bellgard S.E."/>
            <person name="Bellgard M.I."/>
        </authorList>
    </citation>
    <scope>NUCLEOTIDE SEQUENCE</scope>
    <source>
        <tissue evidence="2">Shoot tissue taken approximately 20 cm above the soil surface</tissue>
    </source>
</reference>
<dbReference type="EMBL" id="GBRH01236192">
    <property type="protein sequence ID" value="JAD61703.1"/>
    <property type="molecule type" value="Transcribed_RNA"/>
</dbReference>
<protein>
    <submittedName>
        <fullName evidence="2">Uncharacterized protein</fullName>
    </submittedName>
</protein>
<feature type="region of interest" description="Disordered" evidence="1">
    <location>
        <begin position="1"/>
        <end position="34"/>
    </location>
</feature>
<evidence type="ECO:0000313" key="2">
    <source>
        <dbReference type="EMBL" id="JAD61703.1"/>
    </source>
</evidence>
<evidence type="ECO:0000256" key="1">
    <source>
        <dbReference type="SAM" id="MobiDB-lite"/>
    </source>
</evidence>
<name>A0A0A9BHU4_ARUDO</name>
<reference evidence="2" key="1">
    <citation type="submission" date="2014-09" db="EMBL/GenBank/DDBJ databases">
        <authorList>
            <person name="Magalhaes I.L.F."/>
            <person name="Oliveira U."/>
            <person name="Santos F.R."/>
            <person name="Vidigal T.H.D.A."/>
            <person name="Brescovit A.D."/>
            <person name="Santos A.J."/>
        </authorList>
    </citation>
    <scope>NUCLEOTIDE SEQUENCE</scope>
    <source>
        <tissue evidence="2">Shoot tissue taken approximately 20 cm above the soil surface</tissue>
    </source>
</reference>
<organism evidence="2">
    <name type="scientific">Arundo donax</name>
    <name type="common">Giant reed</name>
    <name type="synonym">Donax arundinaceus</name>
    <dbReference type="NCBI Taxonomy" id="35708"/>
    <lineage>
        <taxon>Eukaryota</taxon>
        <taxon>Viridiplantae</taxon>
        <taxon>Streptophyta</taxon>
        <taxon>Embryophyta</taxon>
        <taxon>Tracheophyta</taxon>
        <taxon>Spermatophyta</taxon>
        <taxon>Magnoliopsida</taxon>
        <taxon>Liliopsida</taxon>
        <taxon>Poales</taxon>
        <taxon>Poaceae</taxon>
        <taxon>PACMAD clade</taxon>
        <taxon>Arundinoideae</taxon>
        <taxon>Arundineae</taxon>
        <taxon>Arundo</taxon>
    </lineage>
</organism>
<proteinExistence type="predicted"/>